<proteinExistence type="predicted"/>
<evidence type="ECO:0000256" key="6">
    <source>
        <dbReference type="SAM" id="Phobius"/>
    </source>
</evidence>
<dbReference type="AlphaFoldDB" id="F6H9T2"/>
<organism evidence="8 9">
    <name type="scientific">Vitis vinifera</name>
    <name type="common">Grape</name>
    <dbReference type="NCBI Taxonomy" id="29760"/>
    <lineage>
        <taxon>Eukaryota</taxon>
        <taxon>Viridiplantae</taxon>
        <taxon>Streptophyta</taxon>
        <taxon>Embryophyta</taxon>
        <taxon>Tracheophyta</taxon>
        <taxon>Spermatophyta</taxon>
        <taxon>Magnoliopsida</taxon>
        <taxon>eudicotyledons</taxon>
        <taxon>Gunneridae</taxon>
        <taxon>Pentapetalae</taxon>
        <taxon>rosids</taxon>
        <taxon>Vitales</taxon>
        <taxon>Vitaceae</taxon>
        <taxon>Viteae</taxon>
        <taxon>Vitis</taxon>
    </lineage>
</organism>
<gene>
    <name evidence="8" type="ordered locus">VIT_19s0085g00920</name>
</gene>
<accession>F6H9T2</accession>
<dbReference type="STRING" id="29760.F6H9T2"/>
<dbReference type="Pfam" id="PF07690">
    <property type="entry name" value="MFS_1"/>
    <property type="match status" value="1"/>
</dbReference>
<feature type="transmembrane region" description="Helical" evidence="6">
    <location>
        <begin position="805"/>
        <end position="826"/>
    </location>
</feature>
<dbReference type="eggNOG" id="KOG0255">
    <property type="taxonomic scope" value="Eukaryota"/>
</dbReference>
<dbReference type="Proteomes" id="UP000009183">
    <property type="component" value="Chromosome 19"/>
</dbReference>
<dbReference type="GO" id="GO:0016020">
    <property type="term" value="C:membrane"/>
    <property type="evidence" value="ECO:0007669"/>
    <property type="project" value="UniProtKB-SubCell"/>
</dbReference>
<feature type="transmembrane region" description="Helical" evidence="6">
    <location>
        <begin position="355"/>
        <end position="376"/>
    </location>
</feature>
<feature type="transmembrane region" description="Helical" evidence="6">
    <location>
        <begin position="921"/>
        <end position="941"/>
    </location>
</feature>
<dbReference type="OrthoDB" id="5296287at2759"/>
<dbReference type="SUPFAM" id="SSF103473">
    <property type="entry name" value="MFS general substrate transporter"/>
    <property type="match status" value="2"/>
</dbReference>
<feature type="transmembrane region" description="Helical" evidence="6">
    <location>
        <begin position="833"/>
        <end position="853"/>
    </location>
</feature>
<dbReference type="GO" id="GO:0022857">
    <property type="term" value="F:transmembrane transporter activity"/>
    <property type="evidence" value="ECO:0007669"/>
    <property type="project" value="InterPro"/>
</dbReference>
<keyword evidence="4 6" id="KW-0472">Membrane</keyword>
<dbReference type="ExpressionAtlas" id="F6H9T2">
    <property type="expression patterns" value="baseline and differential"/>
</dbReference>
<keyword evidence="9" id="KW-1185">Reference proteome</keyword>
<dbReference type="HOGENOM" id="CLU_304275_0_0_1"/>
<dbReference type="Pfam" id="PF00083">
    <property type="entry name" value="Sugar_tr"/>
    <property type="match status" value="2"/>
</dbReference>
<feature type="transmembrane region" description="Helical" evidence="6">
    <location>
        <begin position="644"/>
        <end position="667"/>
    </location>
</feature>
<dbReference type="SMR" id="F6H9T2"/>
<dbReference type="PANTHER" id="PTHR24064">
    <property type="entry name" value="SOLUTE CARRIER FAMILY 22 MEMBER"/>
    <property type="match status" value="1"/>
</dbReference>
<dbReference type="InterPro" id="IPR011701">
    <property type="entry name" value="MFS"/>
</dbReference>
<evidence type="ECO:0000313" key="9">
    <source>
        <dbReference type="Proteomes" id="UP000009183"/>
    </source>
</evidence>
<feature type="transmembrane region" description="Helical" evidence="6">
    <location>
        <begin position="865"/>
        <end position="886"/>
    </location>
</feature>
<keyword evidence="3 6" id="KW-1133">Transmembrane helix</keyword>
<reference evidence="9" key="1">
    <citation type="journal article" date="2007" name="Nature">
        <title>The grapevine genome sequence suggests ancestral hexaploidization in major angiosperm phyla.</title>
        <authorList>
            <consortium name="The French-Italian Public Consortium for Grapevine Genome Characterization."/>
            <person name="Jaillon O."/>
            <person name="Aury J.-M."/>
            <person name="Noel B."/>
            <person name="Policriti A."/>
            <person name="Clepet C."/>
            <person name="Casagrande A."/>
            <person name="Choisne N."/>
            <person name="Aubourg S."/>
            <person name="Vitulo N."/>
            <person name="Jubin C."/>
            <person name="Vezzi A."/>
            <person name="Legeai F."/>
            <person name="Hugueney P."/>
            <person name="Dasilva C."/>
            <person name="Horner D."/>
            <person name="Mica E."/>
            <person name="Jublot D."/>
            <person name="Poulain J."/>
            <person name="Bruyere C."/>
            <person name="Billault A."/>
            <person name="Segurens B."/>
            <person name="Gouyvenoux M."/>
            <person name="Ugarte E."/>
            <person name="Cattonaro F."/>
            <person name="Anthouard V."/>
            <person name="Vico V."/>
            <person name="Del Fabbro C."/>
            <person name="Alaux M."/>
            <person name="Di Gaspero G."/>
            <person name="Dumas V."/>
            <person name="Felice N."/>
            <person name="Paillard S."/>
            <person name="Juman I."/>
            <person name="Moroldo M."/>
            <person name="Scalabrin S."/>
            <person name="Canaguier A."/>
            <person name="Le Clainche I."/>
            <person name="Malacrida G."/>
            <person name="Durand E."/>
            <person name="Pesole G."/>
            <person name="Laucou V."/>
            <person name="Chatelet P."/>
            <person name="Merdinoglu D."/>
            <person name="Delledonne M."/>
            <person name="Pezzotti M."/>
            <person name="Lecharny A."/>
            <person name="Scarpelli C."/>
            <person name="Artiguenave F."/>
            <person name="Pe M.E."/>
            <person name="Valle G."/>
            <person name="Morgante M."/>
            <person name="Caboche M."/>
            <person name="Adam-Blondon A.-F."/>
            <person name="Weissenbach J."/>
            <person name="Quetier F."/>
            <person name="Wincker P."/>
        </authorList>
    </citation>
    <scope>NUCLEOTIDE SEQUENCE [LARGE SCALE GENOMIC DNA]</scope>
    <source>
        <strain evidence="9">cv. Pinot noir / PN40024</strain>
    </source>
</reference>
<feature type="transmembrane region" description="Helical" evidence="6">
    <location>
        <begin position="776"/>
        <end position="793"/>
    </location>
</feature>
<dbReference type="PROSITE" id="PS50850">
    <property type="entry name" value="MFS"/>
    <property type="match status" value="1"/>
</dbReference>
<dbReference type="Gene3D" id="1.20.1250.20">
    <property type="entry name" value="MFS general substrate transporter like domains"/>
    <property type="match status" value="3"/>
</dbReference>
<feature type="region of interest" description="Disordered" evidence="5">
    <location>
        <begin position="954"/>
        <end position="977"/>
    </location>
</feature>
<dbReference type="EMBL" id="FN595503">
    <property type="protein sequence ID" value="CCB48975.1"/>
    <property type="molecule type" value="Genomic_DNA"/>
</dbReference>
<feature type="transmembrane region" description="Helical" evidence="6">
    <location>
        <begin position="383"/>
        <end position="403"/>
    </location>
</feature>
<feature type="transmembrane region" description="Helical" evidence="6">
    <location>
        <begin position="123"/>
        <end position="142"/>
    </location>
</feature>
<feature type="transmembrane region" description="Helical" evidence="6">
    <location>
        <begin position="326"/>
        <end position="343"/>
    </location>
</feature>
<dbReference type="CDD" id="cd17378">
    <property type="entry name" value="MFS_OCT_plant"/>
    <property type="match status" value="1"/>
</dbReference>
<dbReference type="PaxDb" id="29760-VIT_19s0085g00920.t01"/>
<name>F6H9T2_VITVI</name>
<feature type="transmembrane region" description="Helical" evidence="6">
    <location>
        <begin position="898"/>
        <end position="915"/>
    </location>
</feature>
<feature type="transmembrane region" description="Helical" evidence="6">
    <location>
        <begin position="181"/>
        <end position="203"/>
    </location>
</feature>
<feature type="transmembrane region" description="Helical" evidence="6">
    <location>
        <begin position="154"/>
        <end position="175"/>
    </location>
</feature>
<sequence length="977" mass="107455">MADPTPLLSQSHLADPEPMLIPKHLPSLDETFERYIGDFGWAQLLQAFLVSFAWVFDAQQTFISLFTDAEPPWHCTELGTELCTSVSNICQLPKGSWAWDRAADTSIVSEWTLVCAGSIIKSLPASSFFMGCMVGGLVLATLADSSLGRKNMLFFSCLLMSATGILTIFSPNVWIYSGFRFLSGFGRATIGTCAIVLSTELVGKRWRSQVGVCGFFLFTLGFLSLPAIAYLSRGSSWRYLYLWTSVPALSYCVLVHFFVRESPRWLLVRGRKEEAVATLKSIGAVNNSSFTLSFSGLPFEDEETTNLHLCSVISILLEKRWALRRLSAVMTVGFGVGMVYYGMPLALGNLPFNLYWNVTFNALSELPASLIAFFFIERLNRKSSVLVFTMTSGVCSIMCVVMGEEWASLKIGLELVSFFSTCTAFDILLIYTIELFPTCVRNSAMAMVRQALVFGGVFCPVIVEIGMGNGYLSYGVFGVVIISCGLFVGCLPETKGGTLCDTMEEEENKERAAHLHHPTHKHKHKLTYMADSTPLLSQSHPADPEPLLIPKHLPSLDETFERYIGDFGWAQLLQAFLVSFAWVFDAQQTFISVFTDAEPPWHCTELGTELCTSSLPASSFFTGCMVGGLVLATLADSSFGRKNMLFFSCLLMSATGILTIFSPNVWIYSGFRFLSGFGRATIGTCAIVLSTELVGKRWRSQVGVFHFFVRESPRWLLVRGRKEEAVATLKSIGAVNNSSFTLSFSGLPFEEEETTNLHLYSVISILLEKRWALRRLSAVMTVGFGVGMVYYGMPLALGNLPFNLYWNVTFNALSELPASLIAFFFIERLNRKSSVLVFTMTSGVCSIMCVVMGEEWASLKIGLELVSFFSTCTAFDILLIYTIELFPTCVRNSAMAMVRQALVFGGVFCPVIVEIGRGNGYLSYGVFGVVIISCGLFVGCLPETKGGTLCDTMEEEENKQRAGSGSGTGTGTGSSLA</sequence>
<evidence type="ECO:0000259" key="7">
    <source>
        <dbReference type="PROSITE" id="PS50850"/>
    </source>
</evidence>
<evidence type="ECO:0000256" key="2">
    <source>
        <dbReference type="ARBA" id="ARBA00022692"/>
    </source>
</evidence>
<evidence type="ECO:0000256" key="5">
    <source>
        <dbReference type="SAM" id="MobiDB-lite"/>
    </source>
</evidence>
<dbReference type="InterPro" id="IPR005828">
    <property type="entry name" value="MFS_sugar_transport-like"/>
</dbReference>
<feature type="transmembrane region" description="Helical" evidence="6">
    <location>
        <begin position="210"/>
        <end position="232"/>
    </location>
</feature>
<feature type="domain" description="Major facilitator superfamily (MFS) profile" evidence="7">
    <location>
        <begin position="43"/>
        <end position="495"/>
    </location>
</feature>
<evidence type="ECO:0000256" key="3">
    <source>
        <dbReference type="ARBA" id="ARBA00022989"/>
    </source>
</evidence>
<comment type="subcellular location">
    <subcellularLocation>
        <location evidence="1">Membrane</location>
        <topology evidence="1">Multi-pass membrane protein</topology>
    </subcellularLocation>
</comment>
<evidence type="ECO:0000256" key="1">
    <source>
        <dbReference type="ARBA" id="ARBA00004141"/>
    </source>
</evidence>
<dbReference type="InterPro" id="IPR020846">
    <property type="entry name" value="MFS_dom"/>
</dbReference>
<keyword evidence="2 6" id="KW-0812">Transmembrane</keyword>
<dbReference type="FunCoup" id="F6H9T2">
    <property type="interactions" value="31"/>
</dbReference>
<feature type="transmembrane region" description="Helical" evidence="6">
    <location>
        <begin position="415"/>
        <end position="436"/>
    </location>
</feature>
<feature type="transmembrane region" description="Helical" evidence="6">
    <location>
        <begin position="238"/>
        <end position="259"/>
    </location>
</feature>
<feature type="transmembrane region" description="Helical" evidence="6">
    <location>
        <begin position="448"/>
        <end position="465"/>
    </location>
</feature>
<evidence type="ECO:0000256" key="4">
    <source>
        <dbReference type="ARBA" id="ARBA00023136"/>
    </source>
</evidence>
<protein>
    <recommendedName>
        <fullName evidence="7">Major facilitator superfamily (MFS) profile domain-containing protein</fullName>
    </recommendedName>
</protein>
<feature type="transmembrane region" description="Helical" evidence="6">
    <location>
        <begin position="673"/>
        <end position="691"/>
    </location>
</feature>
<evidence type="ECO:0000313" key="8">
    <source>
        <dbReference type="EMBL" id="CCB48975.1"/>
    </source>
</evidence>
<dbReference type="InParanoid" id="F6H9T2"/>
<feature type="compositionally biased region" description="Gly residues" evidence="5">
    <location>
        <begin position="964"/>
        <end position="977"/>
    </location>
</feature>
<dbReference type="InterPro" id="IPR036259">
    <property type="entry name" value="MFS_trans_sf"/>
</dbReference>
<feature type="transmembrane region" description="Helical" evidence="6">
    <location>
        <begin position="471"/>
        <end position="491"/>
    </location>
</feature>